<accession>A4RS39</accession>
<dbReference type="KEGG" id="olu:OSTLU_29234"/>
<feature type="transmembrane region" description="Helical" evidence="8">
    <location>
        <begin position="25"/>
        <end position="43"/>
    </location>
</feature>
<dbReference type="eggNOG" id="KOG1134">
    <property type="taxonomic scope" value="Eukaryota"/>
</dbReference>
<keyword evidence="3" id="KW-0813">Transport</keyword>
<feature type="compositionally biased region" description="Polar residues" evidence="7">
    <location>
        <begin position="415"/>
        <end position="426"/>
    </location>
</feature>
<dbReference type="HOGENOM" id="CLU_272672_0_0_1"/>
<protein>
    <recommendedName>
        <fullName evidence="13">ERD4-related membrane protein</fullName>
    </recommendedName>
</protein>
<dbReference type="OrthoDB" id="498693at2759"/>
<name>A4RS39_OSTLU</name>
<evidence type="ECO:0000256" key="5">
    <source>
        <dbReference type="ARBA" id="ARBA00022989"/>
    </source>
</evidence>
<feature type="transmembrane region" description="Helical" evidence="8">
    <location>
        <begin position="122"/>
        <end position="143"/>
    </location>
</feature>
<feature type="region of interest" description="Disordered" evidence="7">
    <location>
        <begin position="355"/>
        <end position="472"/>
    </location>
</feature>
<dbReference type="GeneID" id="4999667"/>
<dbReference type="Proteomes" id="UP000001568">
    <property type="component" value="Chromosome 1"/>
</dbReference>
<evidence type="ECO:0000259" key="9">
    <source>
        <dbReference type="Pfam" id="PF02714"/>
    </source>
</evidence>
<dbReference type="Gramene" id="ABO94304">
    <property type="protein sequence ID" value="ABO94304"/>
    <property type="gene ID" value="OSTLU_29234"/>
</dbReference>
<evidence type="ECO:0000313" key="11">
    <source>
        <dbReference type="EMBL" id="ABO94304.1"/>
    </source>
</evidence>
<dbReference type="PANTHER" id="PTHR13018:SF5">
    <property type="entry name" value="RE44586P"/>
    <property type="match status" value="1"/>
</dbReference>
<evidence type="ECO:0000256" key="1">
    <source>
        <dbReference type="ARBA" id="ARBA00004141"/>
    </source>
</evidence>
<dbReference type="Pfam" id="PF13967">
    <property type="entry name" value="RSN1_TM"/>
    <property type="match status" value="1"/>
</dbReference>
<organism evidence="11 12">
    <name type="scientific">Ostreococcus lucimarinus (strain CCE9901)</name>
    <dbReference type="NCBI Taxonomy" id="436017"/>
    <lineage>
        <taxon>Eukaryota</taxon>
        <taxon>Viridiplantae</taxon>
        <taxon>Chlorophyta</taxon>
        <taxon>Mamiellophyceae</taxon>
        <taxon>Mamiellales</taxon>
        <taxon>Bathycoccaceae</taxon>
        <taxon>Ostreococcus</taxon>
    </lineage>
</organism>
<feature type="compositionally biased region" description="Basic and acidic residues" evidence="7">
    <location>
        <begin position="626"/>
        <end position="648"/>
    </location>
</feature>
<keyword evidence="12" id="KW-1185">Reference proteome</keyword>
<evidence type="ECO:0000313" key="12">
    <source>
        <dbReference type="Proteomes" id="UP000001568"/>
    </source>
</evidence>
<evidence type="ECO:0000256" key="7">
    <source>
        <dbReference type="SAM" id="MobiDB-lite"/>
    </source>
</evidence>
<evidence type="ECO:0000256" key="3">
    <source>
        <dbReference type="ARBA" id="ARBA00022448"/>
    </source>
</evidence>
<feature type="transmembrane region" description="Helical" evidence="8">
    <location>
        <begin position="982"/>
        <end position="1010"/>
    </location>
</feature>
<dbReference type="InterPro" id="IPR045122">
    <property type="entry name" value="Csc1-like"/>
</dbReference>
<feature type="domain" description="CSC1/OSCA1-like N-terminal transmembrane" evidence="10">
    <location>
        <begin position="25"/>
        <end position="204"/>
    </location>
</feature>
<evidence type="ECO:0000256" key="6">
    <source>
        <dbReference type="ARBA" id="ARBA00023136"/>
    </source>
</evidence>
<keyword evidence="4 8" id="KW-0812">Transmembrane</keyword>
<comment type="subcellular location">
    <subcellularLocation>
        <location evidence="1">Membrane</location>
        <topology evidence="1">Multi-pass membrane protein</topology>
    </subcellularLocation>
</comment>
<keyword evidence="6 8" id="KW-0472">Membrane</keyword>
<keyword evidence="5 8" id="KW-1133">Transmembrane helix</keyword>
<evidence type="ECO:0008006" key="13">
    <source>
        <dbReference type="Google" id="ProtNLM"/>
    </source>
</evidence>
<dbReference type="Pfam" id="PF02714">
    <property type="entry name" value="RSN1_7TM"/>
    <property type="match status" value="1"/>
</dbReference>
<feature type="transmembrane region" description="Helical" evidence="8">
    <location>
        <begin position="1031"/>
        <end position="1054"/>
    </location>
</feature>
<dbReference type="InterPro" id="IPR003864">
    <property type="entry name" value="CSC1/OSCA1-like_7TM"/>
</dbReference>
<dbReference type="GO" id="GO:0005227">
    <property type="term" value="F:calcium-activated cation channel activity"/>
    <property type="evidence" value="ECO:0007669"/>
    <property type="project" value="InterPro"/>
</dbReference>
<feature type="transmembrane region" description="Helical" evidence="8">
    <location>
        <begin position="932"/>
        <end position="953"/>
    </location>
</feature>
<dbReference type="EMBL" id="CP000581">
    <property type="protein sequence ID" value="ABO94304.1"/>
    <property type="molecule type" value="Genomic_DNA"/>
</dbReference>
<feature type="region of interest" description="Disordered" evidence="7">
    <location>
        <begin position="616"/>
        <end position="665"/>
    </location>
</feature>
<comment type="similarity">
    <text evidence="2">Belongs to the CSC1 (TC 1.A.17) family.</text>
</comment>
<dbReference type="PANTHER" id="PTHR13018">
    <property type="entry name" value="PROBABLE MEMBRANE PROTEIN DUF221-RELATED"/>
    <property type="match status" value="1"/>
</dbReference>
<gene>
    <name evidence="11" type="ORF">OSTLU_29234</name>
</gene>
<sequence>MSGASSGSGCSGTSCVRFATSDRDIYVGLGIYATIAFLGLLLFGRMRHVMPIYFGRLRLRNLTKPPPPFHSRKRDGTTKDGVFKRVMRYYFGWIPHILRVDDKTLIQTAGLDAFAFLRVCQFGLQLFVPLSIFSMMILLPIHVNGDDMVRQHAQYIVAKVNTTAEVPGGLILTTVANIPGKQGVLWLHTVGMWLMVLYTTWLLKQHSATFVVLRTLYLTTRGDTNLWRVVHQPSNFIEQLLVQGTQAGAEIDDDELRKMKSANSDDINAACDALAAMDEYEDEQRGLLKRAVDVTSHKAKSLLTRAASTRLVDKRLEDKERRQSLHELDTEPSPTHAYGDTLASSTVKISPFASTPHLSPFGGPTARRLTPPQVGNVAQGLKGAGTLFKSPASADADDRQMARRPSVPVTPTLGRASTSQASSQPENKTEPGPVTESRHFTSFTSGENSDDLDLNVNPPVSEPPAVAKRRERRKLRMGSFGSLGAMPASVSQTLREHEAAQASGMHRVTSREDIGTKQLMEGVINQRGSADNLAWLVSPTKSPRRGKHNRMPTMEDLPVENIALTPAVKKALARVKSLEDAGEAVRCGGRGSEGVQIRAETSIAHDWWVGLDVTHQFKGTGSKPNPRTDGRPLEVPERQTMEGEEPKRNLTSLFDDPESPLSATSPVTRASLCVGDYLQEAPSAVPDVDSIRTVNAFDTNTNQIVSVWASSYTVLITDIPFVRAMGENGEEVRVRGLREVEATLEYIYGDEFRGLIPIFDHRPADALLDSRDECKNMITRIRMLMAREGMIPETQSPKALTYKFGTRLCEVEKGTLQLGHNWKEFKKAFADVLRPPKNLRKLALSEQVAVLEAQLEAIDEAIICVRKTTWEGSPGPCAFAVFENQVSASTAAQCVISRASHRVYRALPAPGPDDVNWPTLLHNSTDNRARALAIWPFIIALMIFPTGMFATAVTSVCQVREGDDVINSGAALDWYCSDDAKVYAAIISGVLPPIILTLWEVFVISFYMMYLVQRQNVHVSLAATDRRFLRFYWAWGALNVLLGGIFGGALSLFTTTLSSSNVSLNEVQLQFGRVLPLSSNFFLLFIVFRAIYLPVQRLLLPHPGSFCLAADIFWCEKRGSCARTSRDKTRLYSPRAVRMGRETGVFMLIMVIGLTFVCIAPLIPLAAALFYITNFVIWRYHVLYVYERGYESNGSVWFTFTQLVILSLVVAQTFLSCVLFSKQAYIQGAVLYATVPYYLFKVYRKFRAEFGSASSWAVPLSEATAAPPTDFGGEIYTHPALRPAASGWFPDIGKVWRGYPGVTSKNN</sequence>
<evidence type="ECO:0000256" key="4">
    <source>
        <dbReference type="ARBA" id="ARBA00022692"/>
    </source>
</evidence>
<feature type="compositionally biased region" description="Basic and acidic residues" evidence="7">
    <location>
        <begin position="315"/>
        <end position="329"/>
    </location>
</feature>
<reference evidence="11 12" key="1">
    <citation type="journal article" date="2007" name="Proc. Natl. Acad. Sci. U.S.A.">
        <title>The tiny eukaryote Ostreococcus provides genomic insights into the paradox of plankton speciation.</title>
        <authorList>
            <person name="Palenik B."/>
            <person name="Grimwood J."/>
            <person name="Aerts A."/>
            <person name="Rouze P."/>
            <person name="Salamov A."/>
            <person name="Putnam N."/>
            <person name="Dupont C."/>
            <person name="Jorgensen R."/>
            <person name="Derelle E."/>
            <person name="Rombauts S."/>
            <person name="Zhou K."/>
            <person name="Otillar R."/>
            <person name="Merchant S.S."/>
            <person name="Podell S."/>
            <person name="Gaasterland T."/>
            <person name="Napoli C."/>
            <person name="Gendler K."/>
            <person name="Manuell A."/>
            <person name="Tai V."/>
            <person name="Vallon O."/>
            <person name="Piganeau G."/>
            <person name="Jancek S."/>
            <person name="Heijde M."/>
            <person name="Jabbari K."/>
            <person name="Bowler C."/>
            <person name="Lohr M."/>
            <person name="Robbens S."/>
            <person name="Werner G."/>
            <person name="Dubchak I."/>
            <person name="Pazour G.J."/>
            <person name="Ren Q."/>
            <person name="Paulsen I."/>
            <person name="Delwiche C."/>
            <person name="Schmutz J."/>
            <person name="Rokhsar D."/>
            <person name="Van de Peer Y."/>
            <person name="Moreau H."/>
            <person name="Grigoriev I.V."/>
        </authorList>
    </citation>
    <scope>NUCLEOTIDE SEQUENCE [LARGE SCALE GENOMIC DNA]</scope>
    <source>
        <strain evidence="11 12">CCE9901</strain>
    </source>
</reference>
<evidence type="ECO:0000256" key="8">
    <source>
        <dbReference type="SAM" id="Phobius"/>
    </source>
</evidence>
<evidence type="ECO:0000256" key="2">
    <source>
        <dbReference type="ARBA" id="ARBA00007779"/>
    </source>
</evidence>
<feature type="region of interest" description="Disordered" evidence="7">
    <location>
        <begin position="315"/>
        <end position="340"/>
    </location>
</feature>
<feature type="transmembrane region" description="Helical" evidence="8">
    <location>
        <begin position="1145"/>
        <end position="1177"/>
    </location>
</feature>
<dbReference type="RefSeq" id="XP_001416012.1">
    <property type="nucleotide sequence ID" value="XM_001415975.1"/>
</dbReference>
<proteinExistence type="inferred from homology"/>
<dbReference type="OMA" id="MITRIRM"/>
<dbReference type="GO" id="GO:0005886">
    <property type="term" value="C:plasma membrane"/>
    <property type="evidence" value="ECO:0007669"/>
    <property type="project" value="TreeGrafter"/>
</dbReference>
<dbReference type="InterPro" id="IPR032880">
    <property type="entry name" value="CSC1/OSCA1-like_N"/>
</dbReference>
<feature type="transmembrane region" description="Helical" evidence="8">
    <location>
        <begin position="1074"/>
        <end position="1092"/>
    </location>
</feature>
<feature type="transmembrane region" description="Helical" evidence="8">
    <location>
        <begin position="185"/>
        <end position="203"/>
    </location>
</feature>
<feature type="transmembrane region" description="Helical" evidence="8">
    <location>
        <begin position="1197"/>
        <end position="1220"/>
    </location>
</feature>
<evidence type="ECO:0000259" key="10">
    <source>
        <dbReference type="Pfam" id="PF13967"/>
    </source>
</evidence>
<feature type="domain" description="CSC1/OSCA1-like 7TM region" evidence="9">
    <location>
        <begin position="937"/>
        <end position="1216"/>
    </location>
</feature>